<sequence length="128" mass="14656">MSESHRRPRTFKTAWFAKAARKAHLTDRDLCAAIREVEQGQADDLGGSVFKKRLNKNMHRSVILAKIGHYWLYQYLFAKKDRANIEDNELKAFRLLAKDLGRTTDADIARLIAAGHIMEICDDREAGL</sequence>
<comment type="caution">
    <text evidence="1">The sequence shown here is derived from an EMBL/GenBank/DDBJ whole genome shotgun (WGS) entry which is preliminary data.</text>
</comment>
<reference evidence="1" key="1">
    <citation type="submission" date="2023-07" db="EMBL/GenBank/DDBJ databases">
        <title>Genomic Encyclopedia of Type Strains, Phase IV (KMG-IV): sequencing the most valuable type-strain genomes for metagenomic binning, comparative biology and taxonomic classification.</title>
        <authorList>
            <person name="Goeker M."/>
        </authorList>
    </citation>
    <scope>NUCLEOTIDE SEQUENCE</scope>
    <source>
        <strain evidence="1">DSM 19569</strain>
    </source>
</reference>
<dbReference type="EMBL" id="JAUSWL010000005">
    <property type="protein sequence ID" value="MDQ0544584.1"/>
    <property type="molecule type" value="Genomic_DNA"/>
</dbReference>
<dbReference type="PIRSF" id="PIRSF018634">
    <property type="entry name" value="UCP018634"/>
    <property type="match status" value="1"/>
</dbReference>
<organism evidence="1 2">
    <name type="scientific">Methylobacterium brachiatum</name>
    <dbReference type="NCBI Taxonomy" id="269660"/>
    <lineage>
        <taxon>Bacteria</taxon>
        <taxon>Pseudomonadati</taxon>
        <taxon>Pseudomonadota</taxon>
        <taxon>Alphaproteobacteria</taxon>
        <taxon>Hyphomicrobiales</taxon>
        <taxon>Methylobacteriaceae</taxon>
        <taxon>Methylobacterium</taxon>
    </lineage>
</organism>
<dbReference type="Pfam" id="PF06296">
    <property type="entry name" value="RelE"/>
    <property type="match status" value="1"/>
</dbReference>
<accession>A0AAJ1TTD5</accession>
<dbReference type="RefSeq" id="WP_230365260.1">
    <property type="nucleotide sequence ID" value="NZ_JAJALK010000002.1"/>
</dbReference>
<evidence type="ECO:0000313" key="1">
    <source>
        <dbReference type="EMBL" id="MDQ0544584.1"/>
    </source>
</evidence>
<protein>
    <recommendedName>
        <fullName evidence="3">Type II toxin-antitoxin system RelE/ParE family toxin</fullName>
    </recommendedName>
</protein>
<name>A0AAJ1TTD5_9HYPH</name>
<dbReference type="AlphaFoldDB" id="A0AAJ1TTD5"/>
<evidence type="ECO:0008006" key="3">
    <source>
        <dbReference type="Google" id="ProtNLM"/>
    </source>
</evidence>
<evidence type="ECO:0000313" key="2">
    <source>
        <dbReference type="Proteomes" id="UP001223420"/>
    </source>
</evidence>
<dbReference type="Proteomes" id="UP001223420">
    <property type="component" value="Unassembled WGS sequence"/>
</dbReference>
<proteinExistence type="predicted"/>
<gene>
    <name evidence="1" type="ORF">QO001_003518</name>
</gene>
<dbReference type="InterPro" id="IPR009387">
    <property type="entry name" value="HigB-2"/>
</dbReference>